<organism evidence="3 4">
    <name type="scientific">Streptomyces zhihengii</name>
    <dbReference type="NCBI Taxonomy" id="1818004"/>
    <lineage>
        <taxon>Bacteria</taxon>
        <taxon>Bacillati</taxon>
        <taxon>Actinomycetota</taxon>
        <taxon>Actinomycetes</taxon>
        <taxon>Kitasatosporales</taxon>
        <taxon>Streptomycetaceae</taxon>
        <taxon>Streptomyces</taxon>
    </lineage>
</organism>
<dbReference type="SUPFAM" id="SSF53474">
    <property type="entry name" value="alpha/beta-Hydrolases"/>
    <property type="match status" value="1"/>
</dbReference>
<dbReference type="Proteomes" id="UP000664109">
    <property type="component" value="Unassembled WGS sequence"/>
</dbReference>
<keyword evidence="3" id="KW-0614">Plasmid</keyword>
<dbReference type="InterPro" id="IPR029058">
    <property type="entry name" value="AB_hydrolase_fold"/>
</dbReference>
<dbReference type="EMBL" id="JAFEJA010000003">
    <property type="protein sequence ID" value="MBM9624601.1"/>
    <property type="molecule type" value="Genomic_DNA"/>
</dbReference>
<feature type="domain" description="AB hydrolase-1" evidence="2">
    <location>
        <begin position="13"/>
        <end position="129"/>
    </location>
</feature>
<name>A0ABS2V4U3_9ACTN</name>
<geneLocation type="plasmid" evidence="3">
    <name>unnamed1</name>
</geneLocation>
<evidence type="ECO:0000313" key="4">
    <source>
        <dbReference type="Proteomes" id="UP000664109"/>
    </source>
</evidence>
<proteinExistence type="predicted"/>
<reference evidence="3 4" key="1">
    <citation type="journal article" date="2016" name="Arch. Microbiol.">
        <title>Streptomyces zhihengii sp. nov., isolated from rhizospheric soil of Psammosilene tunicoides.</title>
        <authorList>
            <person name="Huang M.J."/>
            <person name="Fei J.J."/>
            <person name="Salam N."/>
            <person name="Kim C.J."/>
            <person name="Hozzein W.N."/>
            <person name="Xiao M."/>
            <person name="Huang H.Q."/>
            <person name="Li W.J."/>
        </authorList>
    </citation>
    <scope>NUCLEOTIDE SEQUENCE [LARGE SCALE GENOMIC DNA]</scope>
    <source>
        <strain evidence="3 4">YIM T102</strain>
    </source>
</reference>
<dbReference type="Pfam" id="PF00561">
    <property type="entry name" value="Abhydrolase_1"/>
    <property type="match status" value="2"/>
</dbReference>
<evidence type="ECO:0000256" key="1">
    <source>
        <dbReference type="ARBA" id="ARBA00022801"/>
    </source>
</evidence>
<keyword evidence="4" id="KW-1185">Reference proteome</keyword>
<feature type="domain" description="AB hydrolase-1" evidence="2">
    <location>
        <begin position="168"/>
        <end position="237"/>
    </location>
</feature>
<evidence type="ECO:0000259" key="2">
    <source>
        <dbReference type="Pfam" id="PF00561"/>
    </source>
</evidence>
<dbReference type="PANTHER" id="PTHR43798:SF31">
    <property type="entry name" value="AB HYDROLASE SUPERFAMILY PROTEIN YCLE"/>
    <property type="match status" value="1"/>
</dbReference>
<dbReference type="InterPro" id="IPR000073">
    <property type="entry name" value="AB_hydrolase_1"/>
</dbReference>
<gene>
    <name evidence="3" type="ORF">JE024_39375</name>
</gene>
<dbReference type="InterPro" id="IPR050266">
    <property type="entry name" value="AB_hydrolase_sf"/>
</dbReference>
<evidence type="ECO:0000313" key="3">
    <source>
        <dbReference type="EMBL" id="MBM9624601.1"/>
    </source>
</evidence>
<dbReference type="PANTHER" id="PTHR43798">
    <property type="entry name" value="MONOACYLGLYCEROL LIPASE"/>
    <property type="match status" value="1"/>
</dbReference>
<dbReference type="GO" id="GO:0016787">
    <property type="term" value="F:hydrolase activity"/>
    <property type="evidence" value="ECO:0007669"/>
    <property type="project" value="UniProtKB-KW"/>
</dbReference>
<protein>
    <submittedName>
        <fullName evidence="3">Alpha/beta fold hydrolase</fullName>
    </submittedName>
</protein>
<dbReference type="Gene3D" id="3.40.50.1820">
    <property type="entry name" value="alpha/beta hydrolase"/>
    <property type="match status" value="1"/>
</dbReference>
<comment type="caution">
    <text evidence="3">The sequence shown here is derived from an EMBL/GenBank/DDBJ whole genome shotgun (WGS) entry which is preliminary data.</text>
</comment>
<keyword evidence="1 3" id="KW-0378">Hydrolase</keyword>
<sequence>MLHHHVTGPADAPPLILGPSLGTSHAVWNSQLPWLTRRFRVLCFDLPGHGGSATGLVPASEPGRTTVQDLASLILDLANHHRWSSFHYAGISLGGAIGAHLALHQPERIASLALVCSSAHFGPAQPWQERARLVRRQGTTPLLRSSPDRWFATTPFAGTHIGRRLLDNLAKTDPTGYAACCDALATYDLRSSLAQITTPTLVVAGSQDSVTPVQHARELAEGIPNTVLEVIDCGHLAAERPHALQAALTAHLITFQKIQR</sequence>
<dbReference type="PRINTS" id="PR00111">
    <property type="entry name" value="ABHYDROLASE"/>
</dbReference>
<accession>A0ABS2V4U3</accession>